<feature type="compositionally biased region" description="Basic and acidic residues" evidence="1">
    <location>
        <begin position="1"/>
        <end position="10"/>
    </location>
</feature>
<sequence>MQVFDNRPEEEIQANLPRPTRNRNSTILHNGNQKTTGMIKSRNANRKRYHSNSRDFDRPNAKSPNPQPPFPTHGQAFLFSKLQDQQNMIKYEYNSTDKSSQQFKGRGRQHSAEEMQGQNRPIHSQKIQAPMQTPQEMQANMQNIQSNFKDNQLNLHARRIEGVMRPREYKSNFDSQIECPIIILSTNIDIVANTF</sequence>
<organism evidence="2 3">
    <name type="scientific">Streblomastix strix</name>
    <dbReference type="NCBI Taxonomy" id="222440"/>
    <lineage>
        <taxon>Eukaryota</taxon>
        <taxon>Metamonada</taxon>
        <taxon>Preaxostyla</taxon>
        <taxon>Oxymonadida</taxon>
        <taxon>Streblomastigidae</taxon>
        <taxon>Streblomastix</taxon>
    </lineage>
</organism>
<evidence type="ECO:0000256" key="1">
    <source>
        <dbReference type="SAM" id="MobiDB-lite"/>
    </source>
</evidence>
<protein>
    <submittedName>
        <fullName evidence="2">Uncharacterized protein</fullName>
    </submittedName>
</protein>
<gene>
    <name evidence="2" type="ORF">EZS28_030124</name>
</gene>
<feature type="region of interest" description="Disordered" evidence="1">
    <location>
        <begin position="96"/>
        <end position="122"/>
    </location>
</feature>
<evidence type="ECO:0000313" key="3">
    <source>
        <dbReference type="Proteomes" id="UP000324800"/>
    </source>
</evidence>
<dbReference type="Proteomes" id="UP000324800">
    <property type="component" value="Unassembled WGS sequence"/>
</dbReference>
<name>A0A5J4UW18_9EUKA</name>
<feature type="region of interest" description="Disordered" evidence="1">
    <location>
        <begin position="1"/>
        <end position="74"/>
    </location>
</feature>
<accession>A0A5J4UW18</accession>
<proteinExistence type="predicted"/>
<comment type="caution">
    <text evidence="2">The sequence shown here is derived from an EMBL/GenBank/DDBJ whole genome shotgun (WGS) entry which is preliminary data.</text>
</comment>
<dbReference type="AlphaFoldDB" id="A0A5J4UW18"/>
<reference evidence="2 3" key="1">
    <citation type="submission" date="2019-03" db="EMBL/GenBank/DDBJ databases">
        <title>Single cell metagenomics reveals metabolic interactions within the superorganism composed of flagellate Streblomastix strix and complex community of Bacteroidetes bacteria on its surface.</title>
        <authorList>
            <person name="Treitli S.C."/>
            <person name="Kolisko M."/>
            <person name="Husnik F."/>
            <person name="Keeling P."/>
            <person name="Hampl V."/>
        </authorList>
    </citation>
    <scope>NUCLEOTIDE SEQUENCE [LARGE SCALE GENOMIC DNA]</scope>
    <source>
        <strain evidence="2">ST1C</strain>
    </source>
</reference>
<evidence type="ECO:0000313" key="2">
    <source>
        <dbReference type="EMBL" id="KAA6374350.1"/>
    </source>
</evidence>
<dbReference type="EMBL" id="SNRW01012046">
    <property type="protein sequence ID" value="KAA6374350.1"/>
    <property type="molecule type" value="Genomic_DNA"/>
</dbReference>
<feature type="compositionally biased region" description="Polar residues" evidence="1">
    <location>
        <begin position="22"/>
        <end position="38"/>
    </location>
</feature>